<reference evidence="2 3" key="1">
    <citation type="journal article" date="2018" name="Sci. Rep.">
        <title>Genomic signatures of local adaptation to the degree of environmental predictability in rotifers.</title>
        <authorList>
            <person name="Franch-Gras L."/>
            <person name="Hahn C."/>
            <person name="Garcia-Roger E.M."/>
            <person name="Carmona M.J."/>
            <person name="Serra M."/>
            <person name="Gomez A."/>
        </authorList>
    </citation>
    <scope>NUCLEOTIDE SEQUENCE [LARGE SCALE GENOMIC DNA]</scope>
    <source>
        <strain evidence="2">HYR1</strain>
    </source>
</reference>
<feature type="chain" id="PRO_5018218569" evidence="1">
    <location>
        <begin position="23"/>
        <end position="74"/>
    </location>
</feature>
<evidence type="ECO:0000313" key="2">
    <source>
        <dbReference type="EMBL" id="RNA02270.1"/>
    </source>
</evidence>
<keyword evidence="3" id="KW-1185">Reference proteome</keyword>
<dbReference type="AlphaFoldDB" id="A0A3M7PT93"/>
<name>A0A3M7PT93_BRAPC</name>
<protein>
    <submittedName>
        <fullName evidence="2">Uncharacterized protein</fullName>
    </submittedName>
</protein>
<evidence type="ECO:0000256" key="1">
    <source>
        <dbReference type="SAM" id="SignalP"/>
    </source>
</evidence>
<proteinExistence type="predicted"/>
<keyword evidence="1" id="KW-0732">Signal</keyword>
<dbReference type="Proteomes" id="UP000276133">
    <property type="component" value="Unassembled WGS sequence"/>
</dbReference>
<feature type="signal peptide" evidence="1">
    <location>
        <begin position="1"/>
        <end position="22"/>
    </location>
</feature>
<evidence type="ECO:0000313" key="3">
    <source>
        <dbReference type="Proteomes" id="UP000276133"/>
    </source>
</evidence>
<sequence length="74" mass="8566">MVSKLKLLLLKFICCGSNISSCELNSFEQEINLLEPYFEKKIRLKTNSYKEKLIGTLNSKDRIADSIKQIELKI</sequence>
<dbReference type="EMBL" id="REGN01008950">
    <property type="protein sequence ID" value="RNA02270.1"/>
    <property type="molecule type" value="Genomic_DNA"/>
</dbReference>
<comment type="caution">
    <text evidence="2">The sequence shown here is derived from an EMBL/GenBank/DDBJ whole genome shotgun (WGS) entry which is preliminary data.</text>
</comment>
<accession>A0A3M7PT93</accession>
<organism evidence="2 3">
    <name type="scientific">Brachionus plicatilis</name>
    <name type="common">Marine rotifer</name>
    <name type="synonym">Brachionus muelleri</name>
    <dbReference type="NCBI Taxonomy" id="10195"/>
    <lineage>
        <taxon>Eukaryota</taxon>
        <taxon>Metazoa</taxon>
        <taxon>Spiralia</taxon>
        <taxon>Gnathifera</taxon>
        <taxon>Rotifera</taxon>
        <taxon>Eurotatoria</taxon>
        <taxon>Monogononta</taxon>
        <taxon>Pseudotrocha</taxon>
        <taxon>Ploima</taxon>
        <taxon>Brachionidae</taxon>
        <taxon>Brachionus</taxon>
    </lineage>
</organism>
<gene>
    <name evidence="2" type="ORF">BpHYR1_036453</name>
</gene>